<reference evidence="1 2" key="1">
    <citation type="journal article" date="2015" name="Mol. Plant Microbe Interact.">
        <title>Genome, transcriptome, and functional analyses of Penicillium expansum provide new insights into secondary metabolism and pathogenicity.</title>
        <authorList>
            <person name="Ballester A.R."/>
            <person name="Marcet-Houben M."/>
            <person name="Levin E."/>
            <person name="Sela N."/>
            <person name="Selma-Lazaro C."/>
            <person name="Carmona L."/>
            <person name="Wisniewski M."/>
            <person name="Droby S."/>
            <person name="Gonzalez-Candelas L."/>
            <person name="Gabaldon T."/>
        </authorList>
    </citation>
    <scope>NUCLEOTIDE SEQUENCE [LARGE SCALE GENOMIC DNA]</scope>
    <source>
        <strain evidence="1 2">PHI-1</strain>
    </source>
</reference>
<dbReference type="HOGENOM" id="CLU_3368679_0_0_1"/>
<dbReference type="EMBL" id="JQGA01000238">
    <property type="protein sequence ID" value="KGO76779.1"/>
    <property type="molecule type" value="Genomic_DNA"/>
</dbReference>
<comment type="caution">
    <text evidence="1">The sequence shown here is derived from an EMBL/GenBank/DDBJ whole genome shotgun (WGS) entry which is preliminary data.</text>
</comment>
<sequence>MWGVVLQGQEFDFSMDRDHVVTAAVEIMRLTTWRV</sequence>
<accession>A0A0A2LA09</accession>
<proteinExistence type="predicted"/>
<keyword evidence="2" id="KW-1185">Reference proteome</keyword>
<dbReference type="AlphaFoldDB" id="A0A0A2LA09"/>
<protein>
    <submittedName>
        <fullName evidence="1">Uncharacterized protein</fullName>
    </submittedName>
</protein>
<gene>
    <name evidence="1" type="ORF">PITC_089830</name>
</gene>
<evidence type="ECO:0000313" key="1">
    <source>
        <dbReference type="EMBL" id="KGO76779.1"/>
    </source>
</evidence>
<name>A0A0A2LA09_PENIT</name>
<evidence type="ECO:0000313" key="2">
    <source>
        <dbReference type="Proteomes" id="UP000030104"/>
    </source>
</evidence>
<organism evidence="1 2">
    <name type="scientific">Penicillium italicum</name>
    <name type="common">Blue mold</name>
    <dbReference type="NCBI Taxonomy" id="40296"/>
    <lineage>
        <taxon>Eukaryota</taxon>
        <taxon>Fungi</taxon>
        <taxon>Dikarya</taxon>
        <taxon>Ascomycota</taxon>
        <taxon>Pezizomycotina</taxon>
        <taxon>Eurotiomycetes</taxon>
        <taxon>Eurotiomycetidae</taxon>
        <taxon>Eurotiales</taxon>
        <taxon>Aspergillaceae</taxon>
        <taxon>Penicillium</taxon>
    </lineage>
</organism>
<dbReference type="Proteomes" id="UP000030104">
    <property type="component" value="Unassembled WGS sequence"/>
</dbReference>